<dbReference type="HOGENOM" id="CLU_024839_0_0_0"/>
<dbReference type="SUPFAM" id="SSF52540">
    <property type="entry name" value="P-loop containing nucleoside triphosphate hydrolases"/>
    <property type="match status" value="1"/>
</dbReference>
<dbReference type="InterPro" id="IPR000808">
    <property type="entry name" value="Mrp-like_CS"/>
</dbReference>
<dbReference type="GO" id="GO:0016226">
    <property type="term" value="P:iron-sulfur cluster assembly"/>
    <property type="evidence" value="ECO:0007669"/>
    <property type="project" value="InterPro"/>
</dbReference>
<dbReference type="InterPro" id="IPR027417">
    <property type="entry name" value="P-loop_NTPase"/>
</dbReference>
<dbReference type="Gene3D" id="3.40.50.300">
    <property type="entry name" value="P-loop containing nucleotide triphosphate hydrolases"/>
    <property type="match status" value="1"/>
</dbReference>
<evidence type="ECO:0000256" key="6">
    <source>
        <dbReference type="ARBA" id="ARBA00023004"/>
    </source>
</evidence>
<dbReference type="Gene3D" id="3.30.300.130">
    <property type="entry name" value="Fe-S cluster assembly (FSCA)"/>
    <property type="match status" value="1"/>
</dbReference>
<dbReference type="eggNOG" id="COG0489">
    <property type="taxonomic scope" value="Bacteria"/>
</dbReference>
<evidence type="ECO:0000256" key="8">
    <source>
        <dbReference type="HAMAP-Rule" id="MF_02040"/>
    </source>
</evidence>
<dbReference type="OrthoDB" id="9809679at2"/>
<dbReference type="HAMAP" id="MF_02040">
    <property type="entry name" value="Mrp_NBP35"/>
    <property type="match status" value="1"/>
</dbReference>
<dbReference type="KEGG" id="psl:Psta_0727"/>
<feature type="binding site" evidence="8">
    <location>
        <begin position="105"/>
        <end position="112"/>
    </location>
    <ligand>
        <name>ATP</name>
        <dbReference type="ChEBI" id="CHEBI:30616"/>
    </ligand>
</feature>
<dbReference type="GO" id="GO:0140663">
    <property type="term" value="F:ATP-dependent FeS chaperone activity"/>
    <property type="evidence" value="ECO:0007669"/>
    <property type="project" value="InterPro"/>
</dbReference>
<dbReference type="Pfam" id="PF10609">
    <property type="entry name" value="ParA"/>
    <property type="match status" value="1"/>
</dbReference>
<dbReference type="GO" id="GO:0046872">
    <property type="term" value="F:metal ion binding"/>
    <property type="evidence" value="ECO:0007669"/>
    <property type="project" value="UniProtKB-KW"/>
</dbReference>
<dbReference type="Pfam" id="PF01883">
    <property type="entry name" value="FeS_assembly_P"/>
    <property type="match status" value="1"/>
</dbReference>
<evidence type="ECO:0000313" key="10">
    <source>
        <dbReference type="EMBL" id="ADB15413.1"/>
    </source>
</evidence>
<dbReference type="GO" id="GO:0005524">
    <property type="term" value="F:ATP binding"/>
    <property type="evidence" value="ECO:0007669"/>
    <property type="project" value="UniProtKB-UniRule"/>
</dbReference>
<sequence length="357" mass="37479">MPLDVAAVTSVVSQFKDPETGRPALPMQQIRDIVVSGSKVSLTLALTTHSAAIKNEVAENLKDLVRAQLPEATDVHVNLAIHERPPVAIGTIALKAKSVIAVGSGKGGVGKSTIAASIALGLARAGSKVGLMDADVYGPSIPQLLGLDGKLEPVDGKIKPIYSGSIPVVSMGFLVPKGEAVVWRGPMLHGAITQFLRDVNWGDLDYLIIDMPPGTGDIALTLSQLLPLTGSVVVCTPQEVALLDAVKAIAMFRKVNIPVLGMVENMSGFICPDTMKRWDIFGHGGARTKAEELSVPFLGEVPLNMQIRIAGDDGKTLGNFDDPIVAPYLSKIVATMVRNLASAAAVKPPVMQLPVLG</sequence>
<dbReference type="PANTHER" id="PTHR42961">
    <property type="entry name" value="IRON-SULFUR PROTEIN NUBPL"/>
    <property type="match status" value="1"/>
</dbReference>
<evidence type="ECO:0000313" key="11">
    <source>
        <dbReference type="Proteomes" id="UP000001887"/>
    </source>
</evidence>
<evidence type="ECO:0000256" key="2">
    <source>
        <dbReference type="ARBA" id="ARBA00008205"/>
    </source>
</evidence>
<dbReference type="PANTHER" id="PTHR42961:SF2">
    <property type="entry name" value="IRON-SULFUR PROTEIN NUBPL"/>
    <property type="match status" value="1"/>
</dbReference>
<keyword evidence="11" id="KW-1185">Reference proteome</keyword>
<keyword evidence="4 8" id="KW-0547">Nucleotide-binding</keyword>
<evidence type="ECO:0000256" key="4">
    <source>
        <dbReference type="ARBA" id="ARBA00022741"/>
    </source>
</evidence>
<comment type="similarity">
    <text evidence="1">In the N-terminal section; belongs to the MIP18 family.</text>
</comment>
<feature type="domain" description="MIP18 family-like" evidence="9">
    <location>
        <begin position="6"/>
        <end position="78"/>
    </location>
</feature>
<keyword evidence="5 8" id="KW-0067">ATP-binding</keyword>
<proteinExistence type="inferred from homology"/>
<evidence type="ECO:0000256" key="5">
    <source>
        <dbReference type="ARBA" id="ARBA00022840"/>
    </source>
</evidence>
<dbReference type="InterPro" id="IPR002744">
    <property type="entry name" value="MIP18-like"/>
</dbReference>
<dbReference type="Proteomes" id="UP000001887">
    <property type="component" value="Chromosome"/>
</dbReference>
<accession>D2R5F4</accession>
<evidence type="ECO:0000256" key="3">
    <source>
        <dbReference type="ARBA" id="ARBA00022723"/>
    </source>
</evidence>
<reference evidence="10 11" key="1">
    <citation type="journal article" date="2009" name="Stand. Genomic Sci.">
        <title>Complete genome sequence of Pirellula staleyi type strain (ATCC 27377).</title>
        <authorList>
            <person name="Clum A."/>
            <person name="Tindall B.J."/>
            <person name="Sikorski J."/>
            <person name="Ivanova N."/>
            <person name="Mavrommatis K."/>
            <person name="Lucas S."/>
            <person name="Glavina del Rio T."/>
            <person name="Nolan M."/>
            <person name="Chen F."/>
            <person name="Tice H."/>
            <person name="Pitluck S."/>
            <person name="Cheng J.F."/>
            <person name="Chertkov O."/>
            <person name="Brettin T."/>
            <person name="Han C."/>
            <person name="Detter J.C."/>
            <person name="Kuske C."/>
            <person name="Bruce D."/>
            <person name="Goodwin L."/>
            <person name="Ovchinikova G."/>
            <person name="Pati A."/>
            <person name="Mikhailova N."/>
            <person name="Chen A."/>
            <person name="Palaniappan K."/>
            <person name="Land M."/>
            <person name="Hauser L."/>
            <person name="Chang Y.J."/>
            <person name="Jeffries C.D."/>
            <person name="Chain P."/>
            <person name="Rohde M."/>
            <person name="Goker M."/>
            <person name="Bristow J."/>
            <person name="Eisen J.A."/>
            <person name="Markowitz V."/>
            <person name="Hugenholtz P."/>
            <person name="Kyrpides N.C."/>
            <person name="Klenk H.P."/>
            <person name="Lapidus A."/>
        </authorList>
    </citation>
    <scope>NUCLEOTIDE SEQUENCE [LARGE SCALE GENOMIC DNA]</scope>
    <source>
        <strain evidence="11">ATCC 27377 / DSM 6068 / ICPB 4128</strain>
    </source>
</reference>
<dbReference type="PROSITE" id="PS01215">
    <property type="entry name" value="MRP"/>
    <property type="match status" value="1"/>
</dbReference>
<comment type="function">
    <text evidence="8">Binds and transfers iron-sulfur (Fe-S) clusters to target apoproteins. Can hydrolyze ATP.</text>
</comment>
<dbReference type="InterPro" id="IPR019591">
    <property type="entry name" value="Mrp/NBP35_ATP-bd"/>
</dbReference>
<organism evidence="10 11">
    <name type="scientific">Pirellula staleyi (strain ATCC 27377 / DSM 6068 / ICPB 4128)</name>
    <name type="common">Pirella staleyi</name>
    <dbReference type="NCBI Taxonomy" id="530564"/>
    <lineage>
        <taxon>Bacteria</taxon>
        <taxon>Pseudomonadati</taxon>
        <taxon>Planctomycetota</taxon>
        <taxon>Planctomycetia</taxon>
        <taxon>Pirellulales</taxon>
        <taxon>Pirellulaceae</taxon>
        <taxon>Pirellula</taxon>
    </lineage>
</organism>
<dbReference type="InterPro" id="IPR034904">
    <property type="entry name" value="FSCA_dom_sf"/>
</dbReference>
<comment type="similarity">
    <text evidence="2">In the C-terminal section; belongs to the Mrp/NBP35 ATP-binding proteins family.</text>
</comment>
<evidence type="ECO:0000256" key="1">
    <source>
        <dbReference type="ARBA" id="ARBA00007352"/>
    </source>
</evidence>
<dbReference type="AlphaFoldDB" id="D2R5F4"/>
<dbReference type="InterPro" id="IPR033756">
    <property type="entry name" value="YlxH/NBP35"/>
</dbReference>
<comment type="similarity">
    <text evidence="8">Belongs to the Mrp/NBP35 ATP-binding proteins family.</text>
</comment>
<keyword evidence="8" id="KW-0378">Hydrolase</keyword>
<dbReference type="InterPro" id="IPR044304">
    <property type="entry name" value="NUBPL-like"/>
</dbReference>
<dbReference type="SUPFAM" id="SSF117916">
    <property type="entry name" value="Fe-S cluster assembly (FSCA) domain-like"/>
    <property type="match status" value="1"/>
</dbReference>
<dbReference type="CDD" id="cd02037">
    <property type="entry name" value="Mrp_NBP35"/>
    <property type="match status" value="1"/>
</dbReference>
<comment type="subunit">
    <text evidence="8">Homodimer.</text>
</comment>
<evidence type="ECO:0000256" key="7">
    <source>
        <dbReference type="ARBA" id="ARBA00023014"/>
    </source>
</evidence>
<keyword evidence="6 8" id="KW-0408">Iron</keyword>
<gene>
    <name evidence="10" type="ordered locus">Psta_0727</name>
</gene>
<dbReference type="EMBL" id="CP001848">
    <property type="protein sequence ID" value="ADB15413.1"/>
    <property type="molecule type" value="Genomic_DNA"/>
</dbReference>
<keyword evidence="7 8" id="KW-0411">Iron-sulfur</keyword>
<keyword evidence="3 8" id="KW-0479">Metal-binding</keyword>
<dbReference type="GO" id="GO:0051539">
    <property type="term" value="F:4 iron, 4 sulfur cluster binding"/>
    <property type="evidence" value="ECO:0007669"/>
    <property type="project" value="TreeGrafter"/>
</dbReference>
<dbReference type="FunFam" id="3.40.50.300:FF:001119">
    <property type="entry name" value="Iron-sulfur cluster carrier protein"/>
    <property type="match status" value="1"/>
</dbReference>
<protein>
    <recommendedName>
        <fullName evidence="8">Iron-sulfur cluster carrier protein</fullName>
    </recommendedName>
</protein>
<dbReference type="STRING" id="530564.Psta_0727"/>
<dbReference type="GO" id="GO:0016887">
    <property type="term" value="F:ATP hydrolysis activity"/>
    <property type="evidence" value="ECO:0007669"/>
    <property type="project" value="UniProtKB-UniRule"/>
</dbReference>
<evidence type="ECO:0000259" key="9">
    <source>
        <dbReference type="Pfam" id="PF01883"/>
    </source>
</evidence>
<name>D2R5F4_PIRSD</name>